<reference evidence="3" key="1">
    <citation type="submission" date="2016-03" db="EMBL/GenBank/DDBJ databases">
        <authorList>
            <person name="Guldener U."/>
        </authorList>
    </citation>
    <scope>NUCLEOTIDE SEQUENCE [LARGE SCALE GENOMIC DNA]</scope>
    <source>
        <strain evidence="3">04CH-RAC-A.6.1</strain>
    </source>
</reference>
<protein>
    <submittedName>
        <fullName evidence="2">Uncharacterized protein</fullName>
    </submittedName>
</protein>
<feature type="chain" id="PRO_5009445862" evidence="1">
    <location>
        <begin position="21"/>
        <end position="43"/>
    </location>
</feature>
<evidence type="ECO:0000313" key="3">
    <source>
        <dbReference type="Proteomes" id="UP000178912"/>
    </source>
</evidence>
<dbReference type="EMBL" id="FJUX01000020">
    <property type="protein sequence ID" value="CZS94925.1"/>
    <property type="molecule type" value="Genomic_DNA"/>
</dbReference>
<accession>A0A1E1KA11</accession>
<sequence length="43" mass="4719">MWQRFYVVLLLAGPPPVSLAHSLTVGLSKCHVHANATLSALYR</sequence>
<evidence type="ECO:0000313" key="2">
    <source>
        <dbReference type="EMBL" id="CZS94925.1"/>
    </source>
</evidence>
<evidence type="ECO:0000256" key="1">
    <source>
        <dbReference type="SAM" id="SignalP"/>
    </source>
</evidence>
<dbReference type="Proteomes" id="UP000178912">
    <property type="component" value="Unassembled WGS sequence"/>
</dbReference>
<name>A0A1E1KA11_9HELO</name>
<keyword evidence="3" id="KW-1185">Reference proteome</keyword>
<gene>
    <name evidence="2" type="ORF">RAG0_04734</name>
</gene>
<feature type="signal peptide" evidence="1">
    <location>
        <begin position="1"/>
        <end position="20"/>
    </location>
</feature>
<organism evidence="2 3">
    <name type="scientific">Rhynchosporium agropyri</name>
    <dbReference type="NCBI Taxonomy" id="914238"/>
    <lineage>
        <taxon>Eukaryota</taxon>
        <taxon>Fungi</taxon>
        <taxon>Dikarya</taxon>
        <taxon>Ascomycota</taxon>
        <taxon>Pezizomycotina</taxon>
        <taxon>Leotiomycetes</taxon>
        <taxon>Helotiales</taxon>
        <taxon>Ploettnerulaceae</taxon>
        <taxon>Rhynchosporium</taxon>
    </lineage>
</organism>
<dbReference type="AlphaFoldDB" id="A0A1E1KA11"/>
<keyword evidence="1" id="KW-0732">Signal</keyword>
<proteinExistence type="predicted"/>